<name>A0A1J9P8V3_9EURO</name>
<keyword evidence="3" id="KW-1185">Reference proteome</keyword>
<evidence type="ECO:0000313" key="2">
    <source>
        <dbReference type="EMBL" id="OJD12912.1"/>
    </source>
</evidence>
<proteinExistence type="predicted"/>
<dbReference type="EMBL" id="LGRN01000352">
    <property type="protein sequence ID" value="OJD12912.1"/>
    <property type="molecule type" value="Genomic_DNA"/>
</dbReference>
<organism evidence="2 3">
    <name type="scientific">Emergomyces pasteurianus Ep9510</name>
    <dbReference type="NCBI Taxonomy" id="1447872"/>
    <lineage>
        <taxon>Eukaryota</taxon>
        <taxon>Fungi</taxon>
        <taxon>Dikarya</taxon>
        <taxon>Ascomycota</taxon>
        <taxon>Pezizomycotina</taxon>
        <taxon>Eurotiomycetes</taxon>
        <taxon>Eurotiomycetidae</taxon>
        <taxon>Onygenales</taxon>
        <taxon>Ajellomycetaceae</taxon>
        <taxon>Emergomyces</taxon>
    </lineage>
</organism>
<dbReference type="AlphaFoldDB" id="A0A1J9P8V3"/>
<evidence type="ECO:0000313" key="3">
    <source>
        <dbReference type="Proteomes" id="UP000182235"/>
    </source>
</evidence>
<feature type="compositionally biased region" description="Polar residues" evidence="1">
    <location>
        <begin position="36"/>
        <end position="50"/>
    </location>
</feature>
<dbReference type="VEuPathDB" id="FungiDB:AJ78_06557"/>
<comment type="caution">
    <text evidence="2">The sequence shown here is derived from an EMBL/GenBank/DDBJ whole genome shotgun (WGS) entry which is preliminary data.</text>
</comment>
<evidence type="ECO:0000256" key="1">
    <source>
        <dbReference type="SAM" id="MobiDB-lite"/>
    </source>
</evidence>
<sequence>MLHLIAADGETPWSTYVKVHFDNSIIEFSGTGRGSADSSVEQTTPPNNSVEDIKEIDNNLMPELPLRPVNDRPRRGIIILFAKMSVMERLHLPNHGRNWNFNFYCEAAPEVAYINFKLLKSKQTIVIIIMRSSSRYEQFRPGKAPQR</sequence>
<feature type="region of interest" description="Disordered" evidence="1">
    <location>
        <begin position="31"/>
        <end position="50"/>
    </location>
</feature>
<accession>A0A1J9P8V3</accession>
<protein>
    <submittedName>
        <fullName evidence="2">Uncharacterized protein</fullName>
    </submittedName>
</protein>
<reference evidence="2 3" key="1">
    <citation type="submission" date="2015-07" db="EMBL/GenBank/DDBJ databases">
        <title>Emmonsia species relationships and genome sequence.</title>
        <authorList>
            <consortium name="The Broad Institute Genomics Platform"/>
            <person name="Cuomo C.A."/>
            <person name="Munoz J.F."/>
            <person name="Imamovic A."/>
            <person name="Priest M.E."/>
            <person name="Young S."/>
            <person name="Clay O.K."/>
            <person name="McEwen J.G."/>
        </authorList>
    </citation>
    <scope>NUCLEOTIDE SEQUENCE [LARGE SCALE GENOMIC DNA]</scope>
    <source>
        <strain evidence="2 3">UAMH 9510</strain>
    </source>
</reference>
<gene>
    <name evidence="2" type="ORF">AJ78_06557</name>
</gene>
<dbReference type="Proteomes" id="UP000182235">
    <property type="component" value="Unassembled WGS sequence"/>
</dbReference>